<gene>
    <name evidence="2" type="ORF">VTL71DRAFT_15023</name>
</gene>
<accession>A0ABR4CFE7</accession>
<evidence type="ECO:0000313" key="2">
    <source>
        <dbReference type="EMBL" id="KAL2068685.1"/>
    </source>
</evidence>
<feature type="region of interest" description="Disordered" evidence="1">
    <location>
        <begin position="457"/>
        <end position="546"/>
    </location>
</feature>
<proteinExistence type="predicted"/>
<dbReference type="Proteomes" id="UP001595075">
    <property type="component" value="Unassembled WGS sequence"/>
</dbReference>
<protein>
    <submittedName>
        <fullName evidence="2">Uncharacterized protein</fullName>
    </submittedName>
</protein>
<organism evidence="2 3">
    <name type="scientific">Oculimacula yallundae</name>
    <dbReference type="NCBI Taxonomy" id="86028"/>
    <lineage>
        <taxon>Eukaryota</taxon>
        <taxon>Fungi</taxon>
        <taxon>Dikarya</taxon>
        <taxon>Ascomycota</taxon>
        <taxon>Pezizomycotina</taxon>
        <taxon>Leotiomycetes</taxon>
        <taxon>Helotiales</taxon>
        <taxon>Ploettnerulaceae</taxon>
        <taxon>Oculimacula</taxon>
    </lineage>
</organism>
<keyword evidence="3" id="KW-1185">Reference proteome</keyword>
<feature type="region of interest" description="Disordered" evidence="1">
    <location>
        <begin position="377"/>
        <end position="433"/>
    </location>
</feature>
<name>A0ABR4CFE7_9HELO</name>
<comment type="caution">
    <text evidence="2">The sequence shown here is derived from an EMBL/GenBank/DDBJ whole genome shotgun (WGS) entry which is preliminary data.</text>
</comment>
<feature type="compositionally biased region" description="Basic and acidic residues" evidence="1">
    <location>
        <begin position="418"/>
        <end position="433"/>
    </location>
</feature>
<dbReference type="EMBL" id="JAZHXI010000008">
    <property type="protein sequence ID" value="KAL2068685.1"/>
    <property type="molecule type" value="Genomic_DNA"/>
</dbReference>
<sequence length="546" mass="61000">MEAISRDKDKLKPTFLGDYLPSRGPASQSSDRLSDQALMALPLIGMFVGVDELIPTKAVYAVYDPNNCGITYVRGDGTFATARQICFTRQYKDSSIPHHRSQRTYLPELMARSAMQYHRTNTGGVVSADNMFPTMSSVKASLTYLGGLKMDSCPALTTTLDLTPKGPGRVPPHMSLEGHPKWDFNTGGFQAFALPGYNIVGAKYEEFAQKYTTVHVTLPDFQQGIFCLAGLLKVDLVEFLQEGQNDRRYFVKNLTPPKPAEFVTPRRTCSGWTVDCFLARFAKYHAIYCTDNTFAQIPNPINWLEAEMDSEALLERKQQPWEISVSGKDDSVISWEELKTFDLQTRGDSKTYPKSIIPKTPRTLLVKDIVSKSGKLRESKYAKKQREAEEKASEDARRGNGSTLIDLTEGDGFVSGHMGRDPDSDRFGRGIRSDIGRLRPNRVISESEYRARTYVAGQKRRLSGDRGSSQSSTIILDDDEDDNGSDLPVRNKKPKHHNVQDEDQDPANDSGSERRRRKQSPQVQPPSPISADKLAELLGDYTKSSA</sequence>
<evidence type="ECO:0000313" key="3">
    <source>
        <dbReference type="Proteomes" id="UP001595075"/>
    </source>
</evidence>
<evidence type="ECO:0000256" key="1">
    <source>
        <dbReference type="SAM" id="MobiDB-lite"/>
    </source>
</evidence>
<reference evidence="2 3" key="1">
    <citation type="journal article" date="2024" name="Commun. Biol.">
        <title>Comparative genomic analysis of thermophilic fungi reveals convergent evolutionary adaptations and gene losses.</title>
        <authorList>
            <person name="Steindorff A.S."/>
            <person name="Aguilar-Pontes M.V."/>
            <person name="Robinson A.J."/>
            <person name="Andreopoulos B."/>
            <person name="LaButti K."/>
            <person name="Kuo A."/>
            <person name="Mondo S."/>
            <person name="Riley R."/>
            <person name="Otillar R."/>
            <person name="Haridas S."/>
            <person name="Lipzen A."/>
            <person name="Grimwood J."/>
            <person name="Schmutz J."/>
            <person name="Clum A."/>
            <person name="Reid I.D."/>
            <person name="Moisan M.C."/>
            <person name="Butler G."/>
            <person name="Nguyen T.T.M."/>
            <person name="Dewar K."/>
            <person name="Conant G."/>
            <person name="Drula E."/>
            <person name="Henrissat B."/>
            <person name="Hansel C."/>
            <person name="Singer S."/>
            <person name="Hutchinson M.I."/>
            <person name="de Vries R.P."/>
            <person name="Natvig D.O."/>
            <person name="Powell A.J."/>
            <person name="Tsang A."/>
            <person name="Grigoriev I.V."/>
        </authorList>
    </citation>
    <scope>NUCLEOTIDE SEQUENCE [LARGE SCALE GENOMIC DNA]</scope>
    <source>
        <strain evidence="2 3">CBS 494.80</strain>
    </source>
</reference>
<feature type="compositionally biased region" description="Basic and acidic residues" evidence="1">
    <location>
        <begin position="377"/>
        <end position="398"/>
    </location>
</feature>